<name>A0A1Y0YLW9_BACLI</name>
<dbReference type="GO" id="GO:0016746">
    <property type="term" value="F:acyltransferase activity"/>
    <property type="evidence" value="ECO:0007669"/>
    <property type="project" value="UniProtKB-KW"/>
</dbReference>
<sequence length="207" mass="23258">MLRYCFLWIYSAYMLIKHIKLLQALQTLDPRLSYANQMEAVFDKPKAFLRGCIGLTGSTVSIHQNGRSPAGPVLYVHPKLGLSELAVLLGHLDKTASFFADPRAFRYPLISGWLNKMAAVRKSADKEASLEEVEEILRKGQSFIMSEDDGLDYKSLSKRLGIPIVAVETAGTEDMKKGTLFKRLRPVDIDLTIHPAYVMTENKQLRA</sequence>
<gene>
    <name evidence="2" type="ORF">CHCC16736_2332</name>
    <name evidence="1" type="ORF">I6G80_14150</name>
</gene>
<reference evidence="1 4" key="2">
    <citation type="submission" date="2020-12" db="EMBL/GenBank/DDBJ databases">
        <title>FDA dAtabase for Regulatory Grade micrObial Sequences (FDA-ARGOS): Supporting development and validation of Infectious Disease Dx tests.</title>
        <authorList>
            <person name="Nelson B."/>
            <person name="Plummer A."/>
            <person name="Tallon L."/>
            <person name="Sadzewicz L."/>
            <person name="Zhao X."/>
            <person name="Boylan J."/>
            <person name="Ott S."/>
            <person name="Bowen H."/>
            <person name="Vavikolanu K."/>
            <person name="Mehta A."/>
            <person name="Aluvathingal J."/>
            <person name="Nadendla S."/>
            <person name="Myers T."/>
            <person name="Yan Y."/>
            <person name="Sichtig H."/>
        </authorList>
    </citation>
    <scope>NUCLEOTIDE SEQUENCE [LARGE SCALE GENOMIC DNA]</scope>
    <source>
        <strain evidence="1 4">FDAARGOS_923</strain>
    </source>
</reference>
<evidence type="ECO:0000313" key="4">
    <source>
        <dbReference type="Proteomes" id="UP000595038"/>
    </source>
</evidence>
<accession>A0A1Y0YLW9</accession>
<dbReference type="RefSeq" id="WP_003182806.1">
    <property type="nucleotide sequence ID" value="NZ_BEXU01000029.1"/>
</dbReference>
<dbReference type="AlphaFoldDB" id="A0A1Y0YLW9"/>
<evidence type="ECO:0000313" key="3">
    <source>
        <dbReference type="Proteomes" id="UP000435910"/>
    </source>
</evidence>
<dbReference type="EMBL" id="CP065647">
    <property type="protein sequence ID" value="QPR70989.1"/>
    <property type="molecule type" value="Genomic_DNA"/>
</dbReference>
<dbReference type="SMR" id="A0A1Y0YLW9"/>
<dbReference type="Proteomes" id="UP000595038">
    <property type="component" value="Chromosome"/>
</dbReference>
<protein>
    <submittedName>
        <fullName evidence="1">1-acyl-sn-glycerol-3-phosphate acyltransferase</fullName>
    </submittedName>
</protein>
<reference evidence="2 3" key="1">
    <citation type="submission" date="2019-06" db="EMBL/GenBank/DDBJ databases">
        <title>Genome sequence analysis of &gt;100 Bacillus licheniformis strains suggests intrinsic resistance to this species.</title>
        <authorList>
            <person name="Wels M."/>
            <person name="Siezen R.J."/>
            <person name="Johansen E."/>
            <person name="Stuer-Lauridsen B."/>
            <person name="Bjerre K."/>
            <person name="Nielsen B.K.K."/>
        </authorList>
    </citation>
    <scope>NUCLEOTIDE SEQUENCE [LARGE SCALE GENOMIC DNA]</scope>
    <source>
        <strain evidence="2 3">BAC-16736</strain>
    </source>
</reference>
<evidence type="ECO:0000313" key="2">
    <source>
        <dbReference type="EMBL" id="TWL21048.1"/>
    </source>
</evidence>
<keyword evidence="1" id="KW-0808">Transferase</keyword>
<dbReference type="GeneID" id="92861086"/>
<keyword evidence="1" id="KW-0012">Acyltransferase</keyword>
<dbReference type="EMBL" id="NILC01000033">
    <property type="protein sequence ID" value="TWL21048.1"/>
    <property type="molecule type" value="Genomic_DNA"/>
</dbReference>
<dbReference type="Proteomes" id="UP000435910">
    <property type="component" value="Unassembled WGS sequence"/>
</dbReference>
<organism evidence="2 3">
    <name type="scientific">Bacillus licheniformis</name>
    <dbReference type="NCBI Taxonomy" id="1402"/>
    <lineage>
        <taxon>Bacteria</taxon>
        <taxon>Bacillati</taxon>
        <taxon>Bacillota</taxon>
        <taxon>Bacilli</taxon>
        <taxon>Bacillales</taxon>
        <taxon>Bacillaceae</taxon>
        <taxon>Bacillus</taxon>
    </lineage>
</organism>
<dbReference type="OMA" id="PVLYVHP"/>
<proteinExistence type="predicted"/>
<evidence type="ECO:0000313" key="1">
    <source>
        <dbReference type="EMBL" id="QPR70989.1"/>
    </source>
</evidence>